<organism evidence="1 2">
    <name type="scientific">Colletotrichum gloeosporioides</name>
    <name type="common">Anthracnose fungus</name>
    <name type="synonym">Glomerella cingulata</name>
    <dbReference type="NCBI Taxonomy" id="474922"/>
    <lineage>
        <taxon>Eukaryota</taxon>
        <taxon>Fungi</taxon>
        <taxon>Dikarya</taxon>
        <taxon>Ascomycota</taxon>
        <taxon>Pezizomycotina</taxon>
        <taxon>Sordariomycetes</taxon>
        <taxon>Hypocreomycetidae</taxon>
        <taxon>Glomerellales</taxon>
        <taxon>Glomerellaceae</taxon>
        <taxon>Colletotrichum</taxon>
        <taxon>Colletotrichum gloeosporioides species complex</taxon>
    </lineage>
</organism>
<evidence type="ECO:0000313" key="1">
    <source>
        <dbReference type="EMBL" id="KAF3799250.1"/>
    </source>
</evidence>
<keyword evidence="2" id="KW-1185">Reference proteome</keyword>
<reference evidence="1" key="2">
    <citation type="submission" date="2020-03" db="EMBL/GenBank/DDBJ databases">
        <authorList>
            <person name="Fu F.-F."/>
            <person name="Chen J."/>
        </authorList>
    </citation>
    <scope>NUCLEOTIDE SEQUENCE</scope>
    <source>
        <strain evidence="1">Lc1</strain>
    </source>
</reference>
<evidence type="ECO:0000313" key="2">
    <source>
        <dbReference type="Proteomes" id="UP000613401"/>
    </source>
</evidence>
<dbReference type="Proteomes" id="UP000613401">
    <property type="component" value="Unassembled WGS sequence"/>
</dbReference>
<comment type="caution">
    <text evidence="1">The sequence shown here is derived from an EMBL/GenBank/DDBJ whole genome shotgun (WGS) entry which is preliminary data.</text>
</comment>
<dbReference type="RefSeq" id="XP_045258410.1">
    <property type="nucleotide sequence ID" value="XM_045401408.1"/>
</dbReference>
<dbReference type="GeneID" id="69008459"/>
<proteinExistence type="predicted"/>
<protein>
    <submittedName>
        <fullName evidence="1">Uncharacterized protein</fullName>
    </submittedName>
</protein>
<reference evidence="1" key="1">
    <citation type="journal article" date="2020" name="Phytopathology">
        <title>Genome sequence and comparative analysis of Colletotrichum gloeosporioides isolated from Liriodendron leaves.</title>
        <authorList>
            <person name="Fu F.F."/>
            <person name="Hao Z."/>
            <person name="Wang P."/>
            <person name="Lu Y."/>
            <person name="Xue L.J."/>
            <person name="Wei G."/>
            <person name="Tian Y."/>
            <person name="Baishi H."/>
            <person name="Xu H."/>
            <person name="Shi J."/>
            <person name="Cheng T."/>
            <person name="Wang G."/>
            <person name="Yi Y."/>
            <person name="Chen J."/>
        </authorList>
    </citation>
    <scope>NUCLEOTIDE SEQUENCE</scope>
    <source>
        <strain evidence="1">Lc1</strain>
    </source>
</reference>
<name>A0A8H4FET1_COLGL</name>
<dbReference type="EMBL" id="WVTB01000085">
    <property type="protein sequence ID" value="KAF3799250.1"/>
    <property type="molecule type" value="Genomic_DNA"/>
</dbReference>
<dbReference type="AlphaFoldDB" id="A0A8H4FET1"/>
<gene>
    <name evidence="1" type="ORF">GCG54_00001290</name>
</gene>
<accession>A0A8H4FET1</accession>
<sequence length="678" mass="75454">MSLGPLQSDPSFAQQGSVDWVALSNTSVQTSMAVLARLSRAGLEPLTAVVCQGIFSLIPIGIKGEKAIHDALSKTKAYSTFGDVLWFGIGVRHILRELPKTSEGASSVAIAAALAEGFSVDFGAAVLFELAKLTGSPAELTPSFSQWQVYSEICSSILTATGFGVRVNQLTKVLGFAKGFGPRDRWPVGREFEDEANDARKIAGFLLTIGSIIRGEIQAVEVSGGFSCLWAYVLCDMIFGIRAEIFDRQHEGLGIIAQNYDQGKNSYQVRFMIDGPGSFKGMLQTKSIYSLQYGVPAKHLNGRDIGCKLRVPENEILAGIFGDEIIGVLQKDTHLLAEVLGRYVLLKHYTSSPRLSEYLSKHDSPQDLLDCLITAMPELGFSSNLAAEVIDREQERYQSPHTSRGAYPSSGIHEALHDIPIETQRIWLASIRLAYALSNVILDEPLHPTRIGLRRFFQNRDRDFRYLITGYTRTATETEQYIDPEWTVVDYIGLFSGWMSEETWKVPSKEKKILSGTFQNLATSREGIYCYYQYLADPFQSYQDAKKVHIGRGTVLVGRSHHIYRDIWSPDRSDMMPFYDNLFCGIPVATSARLMVDESISGLKVWYEQWGETHIEHVEASHTDEVDSRQAVSLGEALENGWLGFKGAWRGPYGTIGDSVSSLKDEKLEKWKSVYLAP</sequence>